<sequence length="287" mass="31351">MLPLLTSFVHQACLSRHLILSLDSINQLNPILCRLLRSPLLRGVSFVFAAVLPTPRAIFFLVRLPCPSVASLRSSRTRSHVRLSHMSHPGHCAASSVGQPSLGAASHPRSIVCTQLHHSSLSFPGCDRSLDEKRECLDLGMSMVRTSTQWHIDQIFPVRCSEGCTICTRWPTMDLCQLCRLFAALDRISTAGVGACSTAASSPPHVDFTSLPTNAIALSLLSRPCHRNSSPTISYSLFVNSLLIVPFHHCLALSLRQCSSRITVCILSLGFSQLSKSHLSIRPPLPL</sequence>
<evidence type="ECO:0000313" key="2">
    <source>
        <dbReference type="Proteomes" id="UP000620124"/>
    </source>
</evidence>
<accession>A0A8H7D7Q6</accession>
<keyword evidence="2" id="KW-1185">Reference proteome</keyword>
<gene>
    <name evidence="1" type="ORF">MVEN_00317900</name>
</gene>
<reference evidence="1" key="1">
    <citation type="submission" date="2020-05" db="EMBL/GenBank/DDBJ databases">
        <title>Mycena genomes resolve the evolution of fungal bioluminescence.</title>
        <authorList>
            <person name="Tsai I.J."/>
        </authorList>
    </citation>
    <scope>NUCLEOTIDE SEQUENCE</scope>
    <source>
        <strain evidence="1">CCC161011</strain>
    </source>
</reference>
<dbReference type="EMBL" id="JACAZI010000003">
    <property type="protein sequence ID" value="KAF7364495.1"/>
    <property type="molecule type" value="Genomic_DNA"/>
</dbReference>
<protein>
    <submittedName>
        <fullName evidence="1">Uncharacterized protein</fullName>
    </submittedName>
</protein>
<evidence type="ECO:0000313" key="1">
    <source>
        <dbReference type="EMBL" id="KAF7364495.1"/>
    </source>
</evidence>
<comment type="caution">
    <text evidence="1">The sequence shown here is derived from an EMBL/GenBank/DDBJ whole genome shotgun (WGS) entry which is preliminary data.</text>
</comment>
<dbReference type="AlphaFoldDB" id="A0A8H7D7Q6"/>
<proteinExistence type="predicted"/>
<organism evidence="1 2">
    <name type="scientific">Mycena venus</name>
    <dbReference type="NCBI Taxonomy" id="2733690"/>
    <lineage>
        <taxon>Eukaryota</taxon>
        <taxon>Fungi</taxon>
        <taxon>Dikarya</taxon>
        <taxon>Basidiomycota</taxon>
        <taxon>Agaricomycotina</taxon>
        <taxon>Agaricomycetes</taxon>
        <taxon>Agaricomycetidae</taxon>
        <taxon>Agaricales</taxon>
        <taxon>Marasmiineae</taxon>
        <taxon>Mycenaceae</taxon>
        <taxon>Mycena</taxon>
    </lineage>
</organism>
<name>A0A8H7D7Q6_9AGAR</name>
<dbReference type="Proteomes" id="UP000620124">
    <property type="component" value="Unassembled WGS sequence"/>
</dbReference>